<dbReference type="EMBL" id="CADCXU010000339">
    <property type="protein sequence ID" value="CAA9993260.1"/>
    <property type="molecule type" value="Genomic_DNA"/>
</dbReference>
<dbReference type="EMBL" id="CADCXU010000340">
    <property type="protein sequence ID" value="CAA9993264.1"/>
    <property type="molecule type" value="Genomic_DNA"/>
</dbReference>
<organism evidence="2 3">
    <name type="scientific">Nesidiocoris tenuis</name>
    <dbReference type="NCBI Taxonomy" id="355587"/>
    <lineage>
        <taxon>Eukaryota</taxon>
        <taxon>Metazoa</taxon>
        <taxon>Ecdysozoa</taxon>
        <taxon>Arthropoda</taxon>
        <taxon>Hexapoda</taxon>
        <taxon>Insecta</taxon>
        <taxon>Pterygota</taxon>
        <taxon>Neoptera</taxon>
        <taxon>Paraneoptera</taxon>
        <taxon>Hemiptera</taxon>
        <taxon>Heteroptera</taxon>
        <taxon>Panheteroptera</taxon>
        <taxon>Cimicomorpha</taxon>
        <taxon>Miridae</taxon>
        <taxon>Dicyphina</taxon>
        <taxon>Nesidiocoris</taxon>
    </lineage>
</organism>
<dbReference type="AlphaFoldDB" id="A0A6H5FVM3"/>
<keyword evidence="3" id="KW-1185">Reference proteome</keyword>
<accession>A0A6H5FVM3</accession>
<proteinExistence type="predicted"/>
<sequence length="60" mass="7215">MGQNDRRTEFYLIGENQLNYVKQNFKHPWATYTGKIYETGDLRNGAHSCWWSYRTLRSIV</sequence>
<reference evidence="2 3" key="1">
    <citation type="submission" date="2020-02" db="EMBL/GenBank/DDBJ databases">
        <authorList>
            <person name="Ferguson B K."/>
        </authorList>
    </citation>
    <scope>NUCLEOTIDE SEQUENCE [LARGE SCALE GENOMIC DNA]</scope>
</reference>
<protein>
    <submittedName>
        <fullName evidence="2">Uncharacterized protein</fullName>
    </submittedName>
</protein>
<dbReference type="Proteomes" id="UP000479000">
    <property type="component" value="Unassembled WGS sequence"/>
</dbReference>
<evidence type="ECO:0000313" key="3">
    <source>
        <dbReference type="Proteomes" id="UP000479000"/>
    </source>
</evidence>
<evidence type="ECO:0000313" key="1">
    <source>
        <dbReference type="EMBL" id="CAA9993260.1"/>
    </source>
</evidence>
<evidence type="ECO:0000313" key="2">
    <source>
        <dbReference type="EMBL" id="CAA9993264.1"/>
    </source>
</evidence>
<name>A0A6H5FVM3_9HEMI</name>
<gene>
    <name evidence="1" type="ORF">NTEN_LOCUS243</name>
    <name evidence="2" type="ORF">NTEN_LOCUS247</name>
</gene>